<comment type="caution">
    <text evidence="2">The sequence shown here is derived from an EMBL/GenBank/DDBJ whole genome shotgun (WGS) entry which is preliminary data.</text>
</comment>
<sequence length="192" mass="20480">MSTSNGLRPEPSGPVSRENWWTRIGTMGQTLTAVIGLVAALVPVLVKTGLPGQADGPTPPPIQVVTTPHEPPKSSPPPTERPDPINLTVSDQLTEGAEEEIIVISLEGAQVARLHATREQPVVSKRVTTTKAGNYSYVLDAVIRWYDDTGTEQVTKATGRGSVAINEGTRLDVYLHEEPNGITLSLQSAATQ</sequence>
<dbReference type="AlphaFoldDB" id="A0A4R2HEC2"/>
<dbReference type="EMBL" id="SLWN01000007">
    <property type="protein sequence ID" value="TCO26620.1"/>
    <property type="molecule type" value="Genomic_DNA"/>
</dbReference>
<name>A0A4R2HEC2_9ACTN</name>
<dbReference type="RefSeq" id="WP_132211228.1">
    <property type="nucleotide sequence ID" value="NZ_SLWN01000007.1"/>
</dbReference>
<evidence type="ECO:0000313" key="3">
    <source>
        <dbReference type="Proteomes" id="UP000294508"/>
    </source>
</evidence>
<dbReference type="OrthoDB" id="5196801at2"/>
<reference evidence="2 3" key="1">
    <citation type="journal article" date="2015" name="Stand. Genomic Sci.">
        <title>Genomic Encyclopedia of Bacterial and Archaeal Type Strains, Phase III: the genomes of soil and plant-associated and newly described type strains.</title>
        <authorList>
            <person name="Whitman W.B."/>
            <person name="Woyke T."/>
            <person name="Klenk H.P."/>
            <person name="Zhou Y."/>
            <person name="Lilburn T.G."/>
            <person name="Beck B.J."/>
            <person name="De Vos P."/>
            <person name="Vandamme P."/>
            <person name="Eisen J.A."/>
            <person name="Garrity G."/>
            <person name="Hugenholtz P."/>
            <person name="Kyrpides N.C."/>
        </authorList>
    </citation>
    <scope>NUCLEOTIDE SEQUENCE [LARGE SCALE GENOMIC DNA]</scope>
    <source>
        <strain evidence="2 3">VKM Ac-2572</strain>
    </source>
</reference>
<accession>A0A4R2HEC2</accession>
<evidence type="ECO:0000313" key="2">
    <source>
        <dbReference type="EMBL" id="TCO26620.1"/>
    </source>
</evidence>
<proteinExistence type="predicted"/>
<evidence type="ECO:0000256" key="1">
    <source>
        <dbReference type="SAM" id="MobiDB-lite"/>
    </source>
</evidence>
<organism evidence="2 3">
    <name type="scientific">Kribbella steppae</name>
    <dbReference type="NCBI Taxonomy" id="2512223"/>
    <lineage>
        <taxon>Bacteria</taxon>
        <taxon>Bacillati</taxon>
        <taxon>Actinomycetota</taxon>
        <taxon>Actinomycetes</taxon>
        <taxon>Propionibacteriales</taxon>
        <taxon>Kribbellaceae</taxon>
        <taxon>Kribbella</taxon>
    </lineage>
</organism>
<keyword evidence="3" id="KW-1185">Reference proteome</keyword>
<gene>
    <name evidence="2" type="ORF">EV652_107513</name>
</gene>
<protein>
    <submittedName>
        <fullName evidence="2">Uncharacterized protein</fullName>
    </submittedName>
</protein>
<dbReference type="Proteomes" id="UP000294508">
    <property type="component" value="Unassembled WGS sequence"/>
</dbReference>
<feature type="region of interest" description="Disordered" evidence="1">
    <location>
        <begin position="51"/>
        <end position="87"/>
    </location>
</feature>